<dbReference type="AlphaFoldDB" id="A0A3N2RMV7"/>
<dbReference type="Proteomes" id="UP000268051">
    <property type="component" value="Unassembled WGS sequence"/>
</dbReference>
<name>A0A3N2RMV7_9ENTR</name>
<reference evidence="1 2" key="1">
    <citation type="submission" date="2018-10" db="EMBL/GenBank/DDBJ databases">
        <title>Horizontal transference of carbapenem resistance between Klebsiella pneumoniae and Kluyvera ascorbata during abdominal infection: a case report.</title>
        <authorList>
            <person name="Raro O.H.F."/>
            <person name="Lima-Morales D."/>
            <person name="Barth A.L."/>
            <person name="Paim T.G.S."/>
            <person name="Mott M.P."/>
            <person name="Riche C.V.W."/>
            <person name="Teixeira U.F."/>
            <person name="Waechter F."/>
            <person name="Dias C.A.G."/>
        </authorList>
    </citation>
    <scope>NUCLEOTIDE SEQUENCE [LARGE SCALE GENOMIC DNA]</scope>
    <source>
        <strain evidence="1 2">OT2</strain>
    </source>
</reference>
<accession>A0A3N2RMV7</accession>
<evidence type="ECO:0000313" key="1">
    <source>
        <dbReference type="EMBL" id="ROU08711.1"/>
    </source>
</evidence>
<dbReference type="EMBL" id="RHFN01000077">
    <property type="protein sequence ID" value="ROU08711.1"/>
    <property type="molecule type" value="Genomic_DNA"/>
</dbReference>
<dbReference type="OrthoDB" id="2819873at2"/>
<gene>
    <name evidence="1" type="ORF">EB837_26125</name>
</gene>
<organism evidence="1 2">
    <name type="scientific">Kluyvera ascorbata</name>
    <dbReference type="NCBI Taxonomy" id="51288"/>
    <lineage>
        <taxon>Bacteria</taxon>
        <taxon>Pseudomonadati</taxon>
        <taxon>Pseudomonadota</taxon>
        <taxon>Gammaproteobacteria</taxon>
        <taxon>Enterobacterales</taxon>
        <taxon>Enterobacteriaceae</taxon>
        <taxon>Kluyvera</taxon>
    </lineage>
</organism>
<protein>
    <submittedName>
        <fullName evidence="1">Uncharacterized protein</fullName>
    </submittedName>
</protein>
<sequence>MCCVVFLKNSKTIPIEWIKPFDFAEKLLSEFEANLIYWSKPELNTQHMKKEPTFEYGQVHAQNVTGATYFWHDKFI</sequence>
<proteinExistence type="predicted"/>
<evidence type="ECO:0000313" key="2">
    <source>
        <dbReference type="Proteomes" id="UP000268051"/>
    </source>
</evidence>
<comment type="caution">
    <text evidence="1">The sequence shown here is derived from an EMBL/GenBank/DDBJ whole genome shotgun (WGS) entry which is preliminary data.</text>
</comment>